<feature type="chain" id="PRO_5043541570" evidence="2">
    <location>
        <begin position="25"/>
        <end position="619"/>
    </location>
</feature>
<feature type="region of interest" description="Disordered" evidence="1">
    <location>
        <begin position="304"/>
        <end position="336"/>
    </location>
</feature>
<feature type="region of interest" description="Disordered" evidence="1">
    <location>
        <begin position="365"/>
        <end position="388"/>
    </location>
</feature>
<gene>
    <name evidence="3" type="ORF">TWF481_008767</name>
</gene>
<keyword evidence="4" id="KW-1185">Reference proteome</keyword>
<feature type="compositionally biased region" description="Polar residues" evidence="1">
    <location>
        <begin position="376"/>
        <end position="388"/>
    </location>
</feature>
<feature type="compositionally biased region" description="Basic and acidic residues" evidence="1">
    <location>
        <begin position="606"/>
        <end position="619"/>
    </location>
</feature>
<reference evidence="3 4" key="1">
    <citation type="submission" date="2023-08" db="EMBL/GenBank/DDBJ databases">
        <authorList>
            <person name="Palmer J.M."/>
        </authorList>
    </citation>
    <scope>NUCLEOTIDE SEQUENCE [LARGE SCALE GENOMIC DNA]</scope>
    <source>
        <strain evidence="3 4">TWF481</strain>
    </source>
</reference>
<accession>A0AAV9W927</accession>
<dbReference type="Proteomes" id="UP001370758">
    <property type="component" value="Unassembled WGS sequence"/>
</dbReference>
<organism evidence="3 4">
    <name type="scientific">Arthrobotrys musiformis</name>
    <dbReference type="NCBI Taxonomy" id="47236"/>
    <lineage>
        <taxon>Eukaryota</taxon>
        <taxon>Fungi</taxon>
        <taxon>Dikarya</taxon>
        <taxon>Ascomycota</taxon>
        <taxon>Pezizomycotina</taxon>
        <taxon>Orbiliomycetes</taxon>
        <taxon>Orbiliales</taxon>
        <taxon>Orbiliaceae</taxon>
        <taxon>Arthrobotrys</taxon>
    </lineage>
</organism>
<name>A0AAV9W927_9PEZI</name>
<protein>
    <submittedName>
        <fullName evidence="3">Uncharacterized protein</fullName>
    </submittedName>
</protein>
<evidence type="ECO:0000256" key="2">
    <source>
        <dbReference type="SAM" id="SignalP"/>
    </source>
</evidence>
<evidence type="ECO:0000313" key="3">
    <source>
        <dbReference type="EMBL" id="KAK6503761.1"/>
    </source>
</evidence>
<feature type="compositionally biased region" description="Low complexity" evidence="1">
    <location>
        <begin position="304"/>
        <end position="332"/>
    </location>
</feature>
<sequence>MQRPQNIRSLCILTAWFLLTPCHAFYRLWGYSDLRRNLENNKLFKAQSSLLTRGGQTNQKPLCHSFPDPGDTELSVLRVVGVMNHPSLANPIQALGLWEEKGFNCEPFLPRLVIYFQPGHETQIIDLRPFGGEWVYSNWKQIIPGDRHWNAFIEPELTGEKKLGDGFVKKITRKESDHNFAEGTNIVWDTQAPDNSWIIDKRPGILQRDASKTGFESRFKLELGTLLLQEESEPLGEKEAARLAAELATMKRALADQYARWQMGRVDFNRKSAQGIFGQSDDQFPRNMKPDNVVYMEPYMVQGYGSEGQQSGQGYIGQQSQGGQQGQREQQIPVEEQIPRGDEEVKILQLIGEDDDDGGTIKQEDAKVEAKEEVTDPTNLGMQNQPGFLPPNTSRGTAYTGLGSGQGYINPGFLNYQAPDISAYMKNLYTFNQRRNLLASLVQNSNPFYNNRVPGPSLYTNRNPPWTPSFEEMILLRQQELLRDEAILARQALERELVQNRVIPIRPRPQPIDAIPKQIRDLNRLNPLAIIQNAHTPAPVNMKRILPPAEDVLYLVEDEELRKAFRPNPIPPKPIELQDEEQGGGGEQTQANAGQDAHNFMLGFFERSRKGDNRKSRDI</sequence>
<comment type="caution">
    <text evidence="3">The sequence shown here is derived from an EMBL/GenBank/DDBJ whole genome shotgun (WGS) entry which is preliminary data.</text>
</comment>
<dbReference type="AlphaFoldDB" id="A0AAV9W927"/>
<dbReference type="EMBL" id="JAVHJL010000005">
    <property type="protein sequence ID" value="KAK6503761.1"/>
    <property type="molecule type" value="Genomic_DNA"/>
</dbReference>
<keyword evidence="2" id="KW-0732">Signal</keyword>
<feature type="compositionally biased region" description="Basic and acidic residues" evidence="1">
    <location>
        <begin position="365"/>
        <end position="374"/>
    </location>
</feature>
<feature type="signal peptide" evidence="2">
    <location>
        <begin position="1"/>
        <end position="24"/>
    </location>
</feature>
<proteinExistence type="predicted"/>
<evidence type="ECO:0000256" key="1">
    <source>
        <dbReference type="SAM" id="MobiDB-lite"/>
    </source>
</evidence>
<evidence type="ECO:0000313" key="4">
    <source>
        <dbReference type="Proteomes" id="UP001370758"/>
    </source>
</evidence>
<feature type="region of interest" description="Disordered" evidence="1">
    <location>
        <begin position="565"/>
        <end position="619"/>
    </location>
</feature>